<evidence type="ECO:0008006" key="5">
    <source>
        <dbReference type="Google" id="ProtNLM"/>
    </source>
</evidence>
<evidence type="ECO:0000313" key="3">
    <source>
        <dbReference type="Proteomes" id="UP000061348"/>
    </source>
</evidence>
<proteinExistence type="predicted"/>
<organism evidence="1 3">
    <name type="scientific">Pseudomonas fluorescens</name>
    <dbReference type="NCBI Taxonomy" id="294"/>
    <lineage>
        <taxon>Bacteria</taxon>
        <taxon>Pseudomonadati</taxon>
        <taxon>Pseudomonadota</taxon>
        <taxon>Gammaproteobacteria</taxon>
        <taxon>Pseudomonadales</taxon>
        <taxon>Pseudomonadaceae</taxon>
        <taxon>Pseudomonas</taxon>
    </lineage>
</organism>
<accession>A0A109LLW0</accession>
<reference evidence="1 3" key="1">
    <citation type="submission" date="2015-05" db="EMBL/GenBank/DDBJ databases">
        <title>A genomic and transcriptomic approach to investigate the blue pigment phenotype in Pseudomonas fluorescens.</title>
        <authorList>
            <person name="Andreani N.A."/>
            <person name="Cardazzo B."/>
        </authorList>
    </citation>
    <scope>NUCLEOTIDE SEQUENCE [LARGE SCALE GENOMIC DNA]</scope>
    <source>
        <strain evidence="1 3">Ps_22</strain>
    </source>
</reference>
<protein>
    <recommendedName>
        <fullName evidence="5">DUF1652 domain-containing protein</fullName>
    </recommendedName>
</protein>
<comment type="caution">
    <text evidence="1">The sequence shown here is derived from an EMBL/GenBank/DDBJ whole genome shotgun (WGS) entry which is preliminary data.</text>
</comment>
<name>A0A109LLW0_PSEFL</name>
<evidence type="ECO:0000313" key="4">
    <source>
        <dbReference type="Proteomes" id="UP000239731"/>
    </source>
</evidence>
<gene>
    <name evidence="2" type="ORF">C7A10_23335</name>
    <name evidence="1" type="ORF">PFLmoz3_00510</name>
</gene>
<evidence type="ECO:0000313" key="2">
    <source>
        <dbReference type="EMBL" id="PRW87312.1"/>
    </source>
</evidence>
<dbReference type="Proteomes" id="UP000061348">
    <property type="component" value="Unassembled WGS sequence"/>
</dbReference>
<reference evidence="2 4" key="2">
    <citation type="submission" date="2018-03" db="EMBL/GenBank/DDBJ databases">
        <title>Blue discolouration in mozzarella cheese caused by Pseudomonas fluorescens.</title>
        <authorList>
            <person name="Chiesa F."/>
            <person name="Dalmasso A."/>
            <person name="Lomonaco S."/>
        </authorList>
    </citation>
    <scope>NUCLEOTIDE SEQUENCE [LARGE SCALE GENOMIC DNA]</scope>
    <source>
        <strain evidence="2 4">11293</strain>
    </source>
</reference>
<sequence length="84" mass="9191">MDTLTKAEIETALSARLPKCAVKCALNADGSLSVTVTAHGMDQFTIANINRAHYHGVSGINRLVREIREEMVMARQSFWLSSVG</sequence>
<dbReference type="RefSeq" id="WP_060763622.1">
    <property type="nucleotide sequence ID" value="NZ_LCYA01000012.1"/>
</dbReference>
<dbReference type="AlphaFoldDB" id="A0A109LLW0"/>
<dbReference type="EMBL" id="PVUH01000018">
    <property type="protein sequence ID" value="PRW87312.1"/>
    <property type="molecule type" value="Genomic_DNA"/>
</dbReference>
<dbReference type="Proteomes" id="UP000239731">
    <property type="component" value="Unassembled WGS sequence"/>
</dbReference>
<dbReference type="EMBL" id="LCYA01000012">
    <property type="protein sequence ID" value="KWV89830.1"/>
    <property type="molecule type" value="Genomic_DNA"/>
</dbReference>
<evidence type="ECO:0000313" key="1">
    <source>
        <dbReference type="EMBL" id="KWV89830.1"/>
    </source>
</evidence>
<dbReference type="PATRIC" id="fig|294.194.peg.573"/>